<dbReference type="AlphaFoldDB" id="A0A1Q2YHH1"/>
<dbReference type="PANTHER" id="PTHR35519:SF2">
    <property type="entry name" value="PH DOMAIN PROTEIN"/>
    <property type="match status" value="1"/>
</dbReference>
<reference evidence="2 3" key="1">
    <citation type="submission" date="2016-08" db="EMBL/GenBank/DDBJ databases">
        <title>Whole genome shotgun sequence of Pichia membranifaciens KS47-1.</title>
        <authorList>
            <person name="Konishi M."/>
            <person name="Ishida M."/>
            <person name="Arakawa T."/>
            <person name="Kato Y."/>
            <person name="Horiuchi J."/>
        </authorList>
    </citation>
    <scope>NUCLEOTIDE SEQUENCE [LARGE SCALE GENOMIC DNA]</scope>
    <source>
        <strain evidence="2 3">KS47-1</strain>
    </source>
</reference>
<proteinExistence type="predicted"/>
<keyword evidence="1" id="KW-0472">Membrane</keyword>
<dbReference type="EMBL" id="BDGI01000095">
    <property type="protein sequence ID" value="GAV29026.1"/>
    <property type="molecule type" value="Genomic_DNA"/>
</dbReference>
<dbReference type="PANTHER" id="PTHR35519">
    <property type="entry name" value="MEMBRANE PROTEINS"/>
    <property type="match status" value="1"/>
</dbReference>
<dbReference type="Proteomes" id="UP000186136">
    <property type="component" value="Unassembled WGS sequence"/>
</dbReference>
<dbReference type="OrthoDB" id="3997138at2759"/>
<evidence type="ECO:0000313" key="2">
    <source>
        <dbReference type="EMBL" id="GAV29026.1"/>
    </source>
</evidence>
<feature type="transmembrane region" description="Helical" evidence="1">
    <location>
        <begin position="159"/>
        <end position="176"/>
    </location>
</feature>
<accession>A0A1Q2YHH1</accession>
<comment type="caution">
    <text evidence="2">The sequence shown here is derived from an EMBL/GenBank/DDBJ whole genome shotgun (WGS) entry which is preliminary data.</text>
</comment>
<keyword evidence="3" id="KW-1185">Reference proteome</keyword>
<keyword evidence="1" id="KW-0812">Transmembrane</keyword>
<dbReference type="Pfam" id="PF13430">
    <property type="entry name" value="DUF4112"/>
    <property type="match status" value="1"/>
</dbReference>
<name>A0A1Q2YHH1_9ASCO</name>
<keyword evidence="1" id="KW-1133">Transmembrane helix</keyword>
<evidence type="ECO:0000256" key="1">
    <source>
        <dbReference type="SAM" id="Phobius"/>
    </source>
</evidence>
<gene>
    <name evidence="2" type="ORF">PMKS-002505</name>
</gene>
<sequence>MFSSGLRFGTTRPKFVKFTNGGTGEYFDPYFETFIDTNGKVKLISRRLPDGVPAELNDQVMRIKSMCYWMDESIFGLKVSNFLNRLFGARESAEIQRDYTDENLNQVGGEVAIEARANGASPHNPSVTAYKSRRVGFGFGPLLQIVPFIGNYVVLTINMWIFCCMVTLGLGLDFSWNKGHIKIRRNSEQHFLGLKDMGTMIFNIVVDFGIGFIPFVGMFVMIIHRSSSRNLTVFWKSLDKKYAAKSKGT</sequence>
<dbReference type="InterPro" id="IPR025187">
    <property type="entry name" value="DUF4112"/>
</dbReference>
<protein>
    <submittedName>
        <fullName evidence="2">Uncharacterized protein</fullName>
    </submittedName>
</protein>
<organism evidence="2 3">
    <name type="scientific">Pichia membranifaciens</name>
    <dbReference type="NCBI Taxonomy" id="4926"/>
    <lineage>
        <taxon>Eukaryota</taxon>
        <taxon>Fungi</taxon>
        <taxon>Dikarya</taxon>
        <taxon>Ascomycota</taxon>
        <taxon>Saccharomycotina</taxon>
        <taxon>Pichiomycetes</taxon>
        <taxon>Pichiales</taxon>
        <taxon>Pichiaceae</taxon>
        <taxon>Pichia</taxon>
    </lineage>
</organism>
<feature type="transmembrane region" description="Helical" evidence="1">
    <location>
        <begin position="197"/>
        <end position="223"/>
    </location>
</feature>
<evidence type="ECO:0000313" key="3">
    <source>
        <dbReference type="Proteomes" id="UP000186136"/>
    </source>
</evidence>